<keyword evidence="4 10" id="KW-0288">FMN</keyword>
<feature type="modified residue" description="FMN phosphoryl threonine" evidence="10">
    <location>
        <position position="168"/>
    </location>
</feature>
<dbReference type="PANTHER" id="PTHR30578:SF0">
    <property type="entry name" value="ION-TRANSLOCATING OXIDOREDUCTASE COMPLEX SUBUNIT D"/>
    <property type="match status" value="1"/>
</dbReference>
<gene>
    <name evidence="10" type="primary">rnfD</name>
    <name evidence="11" type="ORF">H9868_05880</name>
</gene>
<dbReference type="GO" id="GO:0055085">
    <property type="term" value="P:transmembrane transport"/>
    <property type="evidence" value="ECO:0007669"/>
    <property type="project" value="InterPro"/>
</dbReference>
<protein>
    <recommendedName>
        <fullName evidence="10">Ion-translocating oxidoreductase complex subunit D</fullName>
        <ecNumber evidence="10">7.-.-.-</ecNumber>
    </recommendedName>
    <alternativeName>
        <fullName evidence="10">Rnf electron transport complex subunit D</fullName>
    </alternativeName>
</protein>
<comment type="caution">
    <text evidence="11">The sequence shown here is derived from an EMBL/GenBank/DDBJ whole genome shotgun (WGS) entry which is preliminary data.</text>
</comment>
<comment type="subcellular location">
    <subcellularLocation>
        <location evidence="10">Cell membrane</location>
        <topology evidence="10">Multi-pass membrane protein</topology>
    </subcellularLocation>
</comment>
<comment type="cofactor">
    <cofactor evidence="10">
        <name>FMN</name>
        <dbReference type="ChEBI" id="CHEBI:58210"/>
    </cofactor>
</comment>
<keyword evidence="10" id="KW-1003">Cell membrane</keyword>
<evidence type="ECO:0000256" key="3">
    <source>
        <dbReference type="ARBA" id="ARBA00022630"/>
    </source>
</evidence>
<reference evidence="11" key="2">
    <citation type="submission" date="2021-04" db="EMBL/GenBank/DDBJ databases">
        <authorList>
            <person name="Gilroy R."/>
        </authorList>
    </citation>
    <scope>NUCLEOTIDE SEQUENCE</scope>
    <source>
        <strain evidence="11">ChiGjej6B6-1540</strain>
    </source>
</reference>
<keyword evidence="7 10" id="KW-0249">Electron transport</keyword>
<evidence type="ECO:0000256" key="6">
    <source>
        <dbReference type="ARBA" id="ARBA00022967"/>
    </source>
</evidence>
<dbReference type="GO" id="GO:0005886">
    <property type="term" value="C:plasma membrane"/>
    <property type="evidence" value="ECO:0007669"/>
    <property type="project" value="UniProtKB-SubCell"/>
</dbReference>
<dbReference type="EC" id="7.-.-.-" evidence="10"/>
<dbReference type="PANTHER" id="PTHR30578">
    <property type="entry name" value="ELECTRON TRANSPORT COMPLEX PROTEIN RNFD"/>
    <property type="match status" value="1"/>
</dbReference>
<comment type="function">
    <text evidence="10">Part of a membrane-bound complex that couples electron transfer with translocation of ions across the membrane.</text>
</comment>
<keyword evidence="9 10" id="KW-0472">Membrane</keyword>
<dbReference type="HAMAP" id="MF_00462">
    <property type="entry name" value="RsxD_RnfD"/>
    <property type="match status" value="1"/>
</dbReference>
<dbReference type="EMBL" id="DXGA01000118">
    <property type="protein sequence ID" value="HIW94053.1"/>
    <property type="molecule type" value="Genomic_DNA"/>
</dbReference>
<feature type="transmembrane region" description="Helical" evidence="10">
    <location>
        <begin position="287"/>
        <end position="305"/>
    </location>
</feature>
<evidence type="ECO:0000256" key="7">
    <source>
        <dbReference type="ARBA" id="ARBA00022982"/>
    </source>
</evidence>
<reference evidence="11" key="1">
    <citation type="journal article" date="2021" name="PeerJ">
        <title>Extensive microbial diversity within the chicken gut microbiome revealed by metagenomics and culture.</title>
        <authorList>
            <person name="Gilroy R."/>
            <person name="Ravi A."/>
            <person name="Getino M."/>
            <person name="Pursley I."/>
            <person name="Horton D.L."/>
            <person name="Alikhan N.F."/>
            <person name="Baker D."/>
            <person name="Gharbi K."/>
            <person name="Hall N."/>
            <person name="Watson M."/>
            <person name="Adriaenssens E.M."/>
            <person name="Foster-Nyarko E."/>
            <person name="Jarju S."/>
            <person name="Secka A."/>
            <person name="Antonio M."/>
            <person name="Oren A."/>
            <person name="Chaudhuri R.R."/>
            <person name="La Ragione R."/>
            <person name="Hildebrand F."/>
            <person name="Pallen M.J."/>
        </authorList>
    </citation>
    <scope>NUCLEOTIDE SEQUENCE</scope>
    <source>
        <strain evidence="11">ChiGjej6B6-1540</strain>
    </source>
</reference>
<dbReference type="Pfam" id="PF03116">
    <property type="entry name" value="NQR2_RnfD_RnfE"/>
    <property type="match status" value="1"/>
</dbReference>
<feature type="transmembrane region" description="Helical" evidence="10">
    <location>
        <begin position="26"/>
        <end position="46"/>
    </location>
</feature>
<proteinExistence type="inferred from homology"/>
<feature type="transmembrane region" description="Helical" evidence="10">
    <location>
        <begin position="198"/>
        <end position="223"/>
    </location>
</feature>
<feature type="transmembrane region" description="Helical" evidence="10">
    <location>
        <begin position="97"/>
        <end position="117"/>
    </location>
</feature>
<evidence type="ECO:0000256" key="10">
    <source>
        <dbReference type="HAMAP-Rule" id="MF_00462"/>
    </source>
</evidence>
<dbReference type="NCBIfam" id="TIGR01946">
    <property type="entry name" value="rnfD"/>
    <property type="match status" value="1"/>
</dbReference>
<dbReference type="InterPro" id="IPR011303">
    <property type="entry name" value="RnfD_bac"/>
</dbReference>
<dbReference type="InterPro" id="IPR004338">
    <property type="entry name" value="NqrB/RnfD"/>
</dbReference>
<dbReference type="GO" id="GO:0022900">
    <property type="term" value="P:electron transport chain"/>
    <property type="evidence" value="ECO:0007669"/>
    <property type="project" value="UniProtKB-UniRule"/>
</dbReference>
<sequence length="358" mass="38182">MIDPKNVKLTVASSPHVCSPVNTTRLMLDVLIALIPALAMAVYVFGPRALTLTAVSVAGCEFFEWAYRKLLKKPCANGDLSAAVTGVLLAFVCPVTLPYWTILIGDFFAIIVVKQLFGGLGMNFMNPALGGRAFLMMSYPIAMTTWVLPGTENWANVVSAADAVTGATPMASLHSHLDVASGLNVHTLPETANGLLDLFVGNIGGCVGEISALMLLIGGIYLVWRGVIRLRIPVAFIGTVAVICFLFPQGGIGRVDWMLYNLCGGGLMLGAIFMATDYVTSPVTKTGEILFGVGCGLLTIFIRYFGGYPEGVSYAILIMNICVWLLDKAGKPARYGVTKEMREKAKAEKKAAKEGKAA</sequence>
<keyword evidence="6 10" id="KW-1278">Translocase</keyword>
<name>A0A9D1RTR9_9FIRM</name>
<evidence type="ECO:0000256" key="1">
    <source>
        <dbReference type="ARBA" id="ARBA00022448"/>
    </source>
</evidence>
<feature type="transmembrane region" description="Helical" evidence="10">
    <location>
        <begin position="257"/>
        <end position="275"/>
    </location>
</feature>
<keyword evidence="8 10" id="KW-1133">Transmembrane helix</keyword>
<evidence type="ECO:0000313" key="12">
    <source>
        <dbReference type="Proteomes" id="UP000824192"/>
    </source>
</evidence>
<evidence type="ECO:0000256" key="9">
    <source>
        <dbReference type="ARBA" id="ARBA00023136"/>
    </source>
</evidence>
<accession>A0A9D1RTR9</accession>
<evidence type="ECO:0000256" key="2">
    <source>
        <dbReference type="ARBA" id="ARBA00022553"/>
    </source>
</evidence>
<evidence type="ECO:0000256" key="4">
    <source>
        <dbReference type="ARBA" id="ARBA00022643"/>
    </source>
</evidence>
<keyword evidence="1 10" id="KW-0813">Transport</keyword>
<comment type="subunit">
    <text evidence="10">The complex is composed of six subunits: RnfA, RnfB, RnfC, RnfD, RnfE and RnfG.</text>
</comment>
<keyword evidence="3 10" id="KW-0285">Flavoprotein</keyword>
<organism evidence="11 12">
    <name type="scientific">Candidatus Flavonifractor merdipullorum</name>
    <dbReference type="NCBI Taxonomy" id="2838590"/>
    <lineage>
        <taxon>Bacteria</taxon>
        <taxon>Bacillati</taxon>
        <taxon>Bacillota</taxon>
        <taxon>Clostridia</taxon>
        <taxon>Eubacteriales</taxon>
        <taxon>Oscillospiraceae</taxon>
        <taxon>Flavonifractor</taxon>
    </lineage>
</organism>
<keyword evidence="2 10" id="KW-0597">Phosphoprotein</keyword>
<comment type="similarity">
    <text evidence="10">Belongs to the NqrB/RnfD family.</text>
</comment>
<feature type="transmembrane region" description="Helical" evidence="10">
    <location>
        <begin position="129"/>
        <end position="148"/>
    </location>
</feature>
<feature type="transmembrane region" description="Helical" evidence="10">
    <location>
        <begin position="311"/>
        <end position="326"/>
    </location>
</feature>
<evidence type="ECO:0000256" key="8">
    <source>
        <dbReference type="ARBA" id="ARBA00022989"/>
    </source>
</evidence>
<dbReference type="AlphaFoldDB" id="A0A9D1RTR9"/>
<dbReference type="Proteomes" id="UP000824192">
    <property type="component" value="Unassembled WGS sequence"/>
</dbReference>
<evidence type="ECO:0000313" key="11">
    <source>
        <dbReference type="EMBL" id="HIW94053.1"/>
    </source>
</evidence>
<evidence type="ECO:0000256" key="5">
    <source>
        <dbReference type="ARBA" id="ARBA00022692"/>
    </source>
</evidence>
<keyword evidence="5 10" id="KW-0812">Transmembrane</keyword>
<feature type="transmembrane region" description="Helical" evidence="10">
    <location>
        <begin position="230"/>
        <end position="251"/>
    </location>
</feature>